<keyword evidence="1" id="KW-1133">Transmembrane helix</keyword>
<feature type="transmembrane region" description="Helical" evidence="1">
    <location>
        <begin position="65"/>
        <end position="84"/>
    </location>
</feature>
<proteinExistence type="predicted"/>
<reference evidence="2 3" key="1">
    <citation type="submission" date="2013-01" db="EMBL/GenBank/DDBJ databases">
        <authorList>
            <person name="Harkins D.M."/>
            <person name="Durkin A.S."/>
            <person name="Brinkac L.M."/>
            <person name="Haft D.H."/>
            <person name="Selengut J.D."/>
            <person name="Sanka R."/>
            <person name="DePew J."/>
            <person name="Purushe J."/>
            <person name="Matthias M.A."/>
            <person name="Vinetz J.M."/>
            <person name="Sutton G.G."/>
            <person name="Nierman W.C."/>
            <person name="Fouts D.E."/>
        </authorList>
    </citation>
    <scope>NUCLEOTIDE SEQUENCE [LARGE SCALE GENOMIC DNA]</scope>
    <source>
        <strain evidence="2 3">HAI1536</strain>
    </source>
</reference>
<accession>M6V9G3</accession>
<evidence type="ECO:0000313" key="3">
    <source>
        <dbReference type="Proteomes" id="UP000012112"/>
    </source>
</evidence>
<organism evidence="2 3">
    <name type="scientific">Leptospira noguchii</name>
    <dbReference type="NCBI Taxonomy" id="28182"/>
    <lineage>
        <taxon>Bacteria</taxon>
        <taxon>Pseudomonadati</taxon>
        <taxon>Spirochaetota</taxon>
        <taxon>Spirochaetia</taxon>
        <taxon>Leptospirales</taxon>
        <taxon>Leptospiraceae</taxon>
        <taxon>Leptospira</taxon>
    </lineage>
</organism>
<gene>
    <name evidence="2" type="ORF">LEP1GSC172_4004</name>
</gene>
<evidence type="ECO:0000256" key="1">
    <source>
        <dbReference type="SAM" id="Phobius"/>
    </source>
</evidence>
<dbReference type="AlphaFoldDB" id="M6V9G3"/>
<evidence type="ECO:0000313" key="2">
    <source>
        <dbReference type="EMBL" id="EMO54042.1"/>
    </source>
</evidence>
<sequence>MQDSKRILYRQEGTKVKCDALESSSSFRLVAKLFRFKLKLFSFFNPTLKLSRFIEKSNRFRLREILILFFVWELPLCIFCFLTGKCGNYCKITFSVNS</sequence>
<dbReference type="EMBL" id="AKWD02000031">
    <property type="protein sequence ID" value="EMO54042.1"/>
    <property type="molecule type" value="Genomic_DNA"/>
</dbReference>
<keyword evidence="1" id="KW-0472">Membrane</keyword>
<protein>
    <submittedName>
        <fullName evidence="2">Uncharacterized protein</fullName>
    </submittedName>
</protein>
<keyword evidence="1" id="KW-0812">Transmembrane</keyword>
<dbReference type="Proteomes" id="UP000012112">
    <property type="component" value="Unassembled WGS sequence"/>
</dbReference>
<name>M6V9G3_9LEPT</name>
<comment type="caution">
    <text evidence="2">The sequence shown here is derived from an EMBL/GenBank/DDBJ whole genome shotgun (WGS) entry which is preliminary data.</text>
</comment>